<dbReference type="PANTHER" id="PTHR46984">
    <property type="entry name" value="LEUCINE-RICH REPEAT-CONTAINING PROTEIN 71"/>
    <property type="match status" value="1"/>
</dbReference>
<reference evidence="1" key="1">
    <citation type="submission" date="2015-04" db="EMBL/GenBank/DDBJ databases">
        <title>The genome sequence of the plant pathogenic Rhizarian Plasmodiophora brassicae reveals insights in its biotrophic life cycle and the origin of chitin synthesis.</title>
        <authorList>
            <person name="Schwelm A."/>
            <person name="Fogelqvist J."/>
            <person name="Knaust A."/>
            <person name="Julke S."/>
            <person name="Lilja T."/>
            <person name="Dhandapani V."/>
            <person name="Bonilla-Rosso G."/>
            <person name="Karlsson M."/>
            <person name="Shevchenko A."/>
            <person name="Choi S.R."/>
            <person name="Kim H.G."/>
            <person name="Park J.Y."/>
            <person name="Lim Y.P."/>
            <person name="Ludwig-Muller J."/>
            <person name="Dixelius C."/>
        </authorList>
    </citation>
    <scope>NUCLEOTIDE SEQUENCE</scope>
    <source>
        <tissue evidence="1">Potato root galls</tissue>
    </source>
</reference>
<name>A0A0H5R5P2_9EUKA</name>
<dbReference type="InterPro" id="IPR001611">
    <property type="entry name" value="Leu-rich_rpt"/>
</dbReference>
<dbReference type="SUPFAM" id="SSF52047">
    <property type="entry name" value="RNI-like"/>
    <property type="match status" value="1"/>
</dbReference>
<evidence type="ECO:0000313" key="1">
    <source>
        <dbReference type="EMBL" id="CRZ09176.1"/>
    </source>
</evidence>
<dbReference type="EMBL" id="HACM01008734">
    <property type="protein sequence ID" value="CRZ09176.1"/>
    <property type="molecule type" value="Transcribed_RNA"/>
</dbReference>
<protein>
    <submittedName>
        <fullName evidence="1">Uncharacterized protein</fullName>
    </submittedName>
</protein>
<dbReference type="Gene3D" id="3.80.10.10">
    <property type="entry name" value="Ribonuclease Inhibitor"/>
    <property type="match status" value="1"/>
</dbReference>
<dbReference type="Pfam" id="PF13516">
    <property type="entry name" value="LRR_6"/>
    <property type="match status" value="3"/>
</dbReference>
<accession>A0A0H5R5P2</accession>
<proteinExistence type="predicted"/>
<sequence>MTSMVEYWTAIGNIDCIHRHQQTSVSPPSIAFTGNFPVDYRSACGALGVLPHPKLVPTRIDDNNDAIQVFGFEFDLGTAAALTLCLPSCRRISTLQFLNAGLTADVIRLLATAIPQSAVVRLHLDWNPISNHDALVGLVGPNSPLQFLNLRGNRLTDGAIQPILSAIADGGQLRVLNLSSNRITSSSCAAIANILRQDRTIISLSLSHNSISDDGLIEILSALVPFPLDPAEAKLAKKFLPRGKLSTGQVGCLGNNVLKNLSCAFAGITDRGVSAAVATLLENTTLARLAFTNNTRISDTIVAELRNHGRICLDSPAPSVFPDDDGLDQAES</sequence>
<dbReference type="InterPro" id="IPR053040">
    <property type="entry name" value="LRR-containing_protein_71"/>
</dbReference>
<organism evidence="1">
    <name type="scientific">Spongospora subterranea</name>
    <dbReference type="NCBI Taxonomy" id="70186"/>
    <lineage>
        <taxon>Eukaryota</taxon>
        <taxon>Sar</taxon>
        <taxon>Rhizaria</taxon>
        <taxon>Endomyxa</taxon>
        <taxon>Phytomyxea</taxon>
        <taxon>Plasmodiophorida</taxon>
        <taxon>Plasmodiophoridae</taxon>
        <taxon>Spongospora</taxon>
    </lineage>
</organism>
<dbReference type="PANTHER" id="PTHR46984:SF1">
    <property type="entry name" value="LEUCINE-RICH REPEAT-CONTAINING PROTEIN 71"/>
    <property type="match status" value="1"/>
</dbReference>
<dbReference type="InterPro" id="IPR032675">
    <property type="entry name" value="LRR_dom_sf"/>
</dbReference>
<dbReference type="AlphaFoldDB" id="A0A0H5R5P2"/>
<dbReference type="SMART" id="SM00368">
    <property type="entry name" value="LRR_RI"/>
    <property type="match status" value="3"/>
</dbReference>